<dbReference type="PANTHER" id="PTHR43968">
    <property type="match status" value="1"/>
</dbReference>
<dbReference type="Pfam" id="PF13409">
    <property type="entry name" value="GST_N_2"/>
    <property type="match status" value="1"/>
</dbReference>
<dbReference type="AlphaFoldDB" id="A0AAW1P8N9"/>
<dbReference type="Gene3D" id="3.40.30.10">
    <property type="entry name" value="Glutaredoxin"/>
    <property type="match status" value="1"/>
</dbReference>
<dbReference type="GO" id="GO:0005737">
    <property type="term" value="C:cytoplasm"/>
    <property type="evidence" value="ECO:0007669"/>
    <property type="project" value="TreeGrafter"/>
</dbReference>
<feature type="domain" description="GST N-terminal" evidence="1">
    <location>
        <begin position="36"/>
        <end position="75"/>
    </location>
</feature>
<sequence length="224" mass="25767">MPEDPNQVYPHATGGAHTTCQRHQQEAELVLNGSWFCPFVQRTWIVLEEKKLPYQWNEVNPYKKDPAYLAKNPKGLRALGRMMMDHIAKKIVAVFFRLQQAQETEKQKAAEKDLLAGITDFVQAMDPEGPFFFGDWFSMVDIMLAPWLFHTPTAFKQFKGFEIPFSGSPIFDRFGKWADACSKRQSVLDTTSHLEHYLQILKKFANDTMVSVAAKETREGKLFT</sequence>
<dbReference type="Proteomes" id="UP001465755">
    <property type="component" value="Unassembled WGS sequence"/>
</dbReference>
<proteinExistence type="predicted"/>
<dbReference type="EMBL" id="JALJOQ010000046">
    <property type="protein sequence ID" value="KAK9805012.1"/>
    <property type="molecule type" value="Genomic_DNA"/>
</dbReference>
<dbReference type="Gene3D" id="1.20.1050.10">
    <property type="match status" value="1"/>
</dbReference>
<dbReference type="InterPro" id="IPR036282">
    <property type="entry name" value="Glutathione-S-Trfase_C_sf"/>
</dbReference>
<dbReference type="InterPro" id="IPR004045">
    <property type="entry name" value="Glutathione_S-Trfase_N"/>
</dbReference>
<dbReference type="InterPro" id="IPR036249">
    <property type="entry name" value="Thioredoxin-like_sf"/>
</dbReference>
<dbReference type="CDD" id="cd00570">
    <property type="entry name" value="GST_N_family"/>
    <property type="match status" value="1"/>
</dbReference>
<dbReference type="PANTHER" id="PTHR43968:SF6">
    <property type="entry name" value="GLUTATHIONE S-TRANSFERASE OMEGA"/>
    <property type="match status" value="1"/>
</dbReference>
<evidence type="ECO:0000259" key="1">
    <source>
        <dbReference type="Pfam" id="PF13409"/>
    </source>
</evidence>
<dbReference type="SUPFAM" id="SSF52833">
    <property type="entry name" value="Thioredoxin-like"/>
    <property type="match status" value="1"/>
</dbReference>
<evidence type="ECO:0000313" key="4">
    <source>
        <dbReference type="Proteomes" id="UP001465755"/>
    </source>
</evidence>
<dbReference type="InterPro" id="IPR041695">
    <property type="entry name" value="GST_C_5"/>
</dbReference>
<protein>
    <recommendedName>
        <fullName evidence="5">Glutathione S-transferase</fullName>
    </recommendedName>
</protein>
<evidence type="ECO:0000259" key="2">
    <source>
        <dbReference type="Pfam" id="PF16865"/>
    </source>
</evidence>
<evidence type="ECO:0008006" key="5">
    <source>
        <dbReference type="Google" id="ProtNLM"/>
    </source>
</evidence>
<accession>A0AAW1P8N9</accession>
<dbReference type="SUPFAM" id="SSF47616">
    <property type="entry name" value="GST C-terminal domain-like"/>
    <property type="match status" value="1"/>
</dbReference>
<dbReference type="Pfam" id="PF16865">
    <property type="entry name" value="GST_C_5"/>
    <property type="match status" value="1"/>
</dbReference>
<gene>
    <name evidence="3" type="ORF">WJX73_001260</name>
</gene>
<comment type="caution">
    <text evidence="3">The sequence shown here is derived from an EMBL/GenBank/DDBJ whole genome shotgun (WGS) entry which is preliminary data.</text>
</comment>
<name>A0AAW1P8N9_9CHLO</name>
<keyword evidence="4" id="KW-1185">Reference proteome</keyword>
<feature type="domain" description="Glutathione S-transferase C-terminal" evidence="2">
    <location>
        <begin position="86"/>
        <end position="173"/>
    </location>
</feature>
<reference evidence="3 4" key="1">
    <citation type="journal article" date="2024" name="Nat. Commun.">
        <title>Phylogenomics reveals the evolutionary origins of lichenization in chlorophyte algae.</title>
        <authorList>
            <person name="Puginier C."/>
            <person name="Libourel C."/>
            <person name="Otte J."/>
            <person name="Skaloud P."/>
            <person name="Haon M."/>
            <person name="Grisel S."/>
            <person name="Petersen M."/>
            <person name="Berrin J.G."/>
            <person name="Delaux P.M."/>
            <person name="Dal Grande F."/>
            <person name="Keller J."/>
        </authorList>
    </citation>
    <scope>NUCLEOTIDE SEQUENCE [LARGE SCALE GENOMIC DNA]</scope>
    <source>
        <strain evidence="3 4">SAG 2036</strain>
    </source>
</reference>
<organism evidence="3 4">
    <name type="scientific">Symbiochloris irregularis</name>
    <dbReference type="NCBI Taxonomy" id="706552"/>
    <lineage>
        <taxon>Eukaryota</taxon>
        <taxon>Viridiplantae</taxon>
        <taxon>Chlorophyta</taxon>
        <taxon>core chlorophytes</taxon>
        <taxon>Trebouxiophyceae</taxon>
        <taxon>Trebouxiales</taxon>
        <taxon>Trebouxiaceae</taxon>
        <taxon>Symbiochloris</taxon>
    </lineage>
</organism>
<evidence type="ECO:0000313" key="3">
    <source>
        <dbReference type="EMBL" id="KAK9805012.1"/>
    </source>
</evidence>
<dbReference type="InterPro" id="IPR050983">
    <property type="entry name" value="GST_Omega/HSP26"/>
</dbReference>